<dbReference type="PANTHER" id="PTHR11669">
    <property type="entry name" value="REPLICATION FACTOR C / DNA POLYMERASE III GAMMA-TAU SUBUNIT"/>
    <property type="match status" value="1"/>
</dbReference>
<feature type="non-terminal residue" evidence="1">
    <location>
        <position position="1"/>
    </location>
</feature>
<protein>
    <submittedName>
        <fullName evidence="1">DNA polymerase III subunit delta</fullName>
    </submittedName>
</protein>
<dbReference type="Gene3D" id="3.40.50.300">
    <property type="entry name" value="P-loop containing nucleotide triphosphate hydrolases"/>
    <property type="match status" value="1"/>
</dbReference>
<comment type="caution">
    <text evidence="1">The sequence shown here is derived from an EMBL/GenBank/DDBJ whole genome shotgun (WGS) entry which is preliminary data.</text>
</comment>
<organism evidence="1">
    <name type="scientific">Eiseniibacteriota bacterium</name>
    <dbReference type="NCBI Taxonomy" id="2212470"/>
    <lineage>
        <taxon>Bacteria</taxon>
        <taxon>Candidatus Eiseniibacteriota</taxon>
    </lineage>
</organism>
<proteinExistence type="predicted"/>
<dbReference type="InterPro" id="IPR027417">
    <property type="entry name" value="P-loop_NTPase"/>
</dbReference>
<dbReference type="Pfam" id="PF13177">
    <property type="entry name" value="DNA_pol3_delta2"/>
    <property type="match status" value="1"/>
</dbReference>
<dbReference type="EMBL" id="DSEC01000253">
    <property type="protein sequence ID" value="HER43524.1"/>
    <property type="molecule type" value="Genomic_DNA"/>
</dbReference>
<dbReference type="SUPFAM" id="SSF52540">
    <property type="entry name" value="P-loop containing nucleoside triphosphate hydrolases"/>
    <property type="match status" value="1"/>
</dbReference>
<name>A0A7V2AUJ9_UNCEI</name>
<accession>A0A7V2AUJ9</accession>
<sequence length="221" mass="24335">EKVSKQPFSGPRSVVAVMEAHMATIEAQNAFLKMLEEPPGATVMVLVTERADLLLPTIISRCSEIRFDPLPDGVTARYLEDFLSVESGEAERIAALAAGNLQRAARLLDERFLGIRRDAASMVELVIEGKARRLPAEAQSAAHDYSREETADLLDEMIAIMRGFMRGEETGISPGAASEARSRDIPADIRKISAASRNLRRNVDVELTLTQLLLDLAGRWY</sequence>
<dbReference type="GO" id="GO:0006261">
    <property type="term" value="P:DNA-templated DNA replication"/>
    <property type="evidence" value="ECO:0007669"/>
    <property type="project" value="TreeGrafter"/>
</dbReference>
<gene>
    <name evidence="1" type="ORF">ENO08_03600</name>
</gene>
<evidence type="ECO:0000313" key="1">
    <source>
        <dbReference type="EMBL" id="HER43524.1"/>
    </source>
</evidence>
<dbReference type="AlphaFoldDB" id="A0A7V2AUJ9"/>
<reference evidence="1" key="1">
    <citation type="journal article" date="2020" name="mSystems">
        <title>Genome- and Community-Level Interaction Insights into Carbon Utilization and Element Cycling Functions of Hydrothermarchaeota in Hydrothermal Sediment.</title>
        <authorList>
            <person name="Zhou Z."/>
            <person name="Liu Y."/>
            <person name="Xu W."/>
            <person name="Pan J."/>
            <person name="Luo Z.H."/>
            <person name="Li M."/>
        </authorList>
    </citation>
    <scope>NUCLEOTIDE SEQUENCE [LARGE SCALE GENOMIC DNA]</scope>
    <source>
        <strain evidence="1">SpSt-1233</strain>
    </source>
</reference>
<dbReference type="PANTHER" id="PTHR11669:SF8">
    <property type="entry name" value="DNA POLYMERASE III SUBUNIT DELTA"/>
    <property type="match status" value="1"/>
</dbReference>
<dbReference type="InterPro" id="IPR050238">
    <property type="entry name" value="DNA_Rep/Repair_Clamp_Loader"/>
</dbReference>
<dbReference type="Proteomes" id="UP000886069">
    <property type="component" value="Unassembled WGS sequence"/>
</dbReference>